<dbReference type="Gene3D" id="3.30.560.10">
    <property type="entry name" value="Glucose Oxidase, domain 3"/>
    <property type="match status" value="1"/>
</dbReference>
<evidence type="ECO:0000259" key="10">
    <source>
        <dbReference type="PROSITE" id="PS00624"/>
    </source>
</evidence>
<evidence type="ECO:0000256" key="8">
    <source>
        <dbReference type="RuleBase" id="RU003968"/>
    </source>
</evidence>
<dbReference type="InterPro" id="IPR000172">
    <property type="entry name" value="GMC_OxRdtase_N"/>
</dbReference>
<comment type="caution">
    <text evidence="11">The sequence shown here is derived from an EMBL/GenBank/DDBJ whole genome shotgun (WGS) entry which is preliminary data.</text>
</comment>
<evidence type="ECO:0000313" key="11">
    <source>
        <dbReference type="EMBL" id="CAG8220187.1"/>
    </source>
</evidence>
<dbReference type="Pfam" id="PF05199">
    <property type="entry name" value="GMC_oxred_C"/>
    <property type="match status" value="1"/>
</dbReference>
<keyword evidence="5" id="KW-0964">Secreted</keyword>
<dbReference type="InterPro" id="IPR036188">
    <property type="entry name" value="FAD/NAD-bd_sf"/>
</dbReference>
<dbReference type="Gene3D" id="3.50.50.60">
    <property type="entry name" value="FAD/NAD(P)-binding domain"/>
    <property type="match status" value="1"/>
</dbReference>
<keyword evidence="4" id="KW-0963">Cytoplasm</keyword>
<feature type="active site" description="Proton donor" evidence="6">
    <location>
        <position position="508"/>
    </location>
</feature>
<dbReference type="PROSITE" id="PS00624">
    <property type="entry name" value="GMC_OXRED_2"/>
    <property type="match status" value="1"/>
</dbReference>
<feature type="active site" description="Proton acceptor" evidence="6">
    <location>
        <position position="546"/>
    </location>
</feature>
<keyword evidence="7 8" id="KW-0274">FAD</keyword>
<dbReference type="GO" id="GO:0005737">
    <property type="term" value="C:cytoplasm"/>
    <property type="evidence" value="ECO:0007669"/>
    <property type="project" value="UniProtKB-SubCell"/>
</dbReference>
<evidence type="ECO:0000259" key="9">
    <source>
        <dbReference type="PROSITE" id="PS00623"/>
    </source>
</evidence>
<dbReference type="Proteomes" id="UP001152592">
    <property type="component" value="Unassembled WGS sequence"/>
</dbReference>
<reference evidence="11" key="1">
    <citation type="submission" date="2021-07" db="EMBL/GenBank/DDBJ databases">
        <authorList>
            <person name="Branca A.L. A."/>
        </authorList>
    </citation>
    <scope>NUCLEOTIDE SEQUENCE</scope>
</reference>
<dbReference type="GO" id="GO:0050660">
    <property type="term" value="F:flavin adenine dinucleotide binding"/>
    <property type="evidence" value="ECO:0007669"/>
    <property type="project" value="InterPro"/>
</dbReference>
<gene>
    <name evidence="11" type="ORF">PSALAMII_LOCUS56</name>
</gene>
<name>A0A9W4I0E5_9EURO</name>
<keyword evidence="8" id="KW-0285">Flavoprotein</keyword>
<dbReference type="EMBL" id="CAJVPD010000005">
    <property type="protein sequence ID" value="CAG8220187.1"/>
    <property type="molecule type" value="Genomic_DNA"/>
</dbReference>
<evidence type="ECO:0000256" key="5">
    <source>
        <dbReference type="ARBA" id="ARBA00022512"/>
    </source>
</evidence>
<feature type="domain" description="Glucose-methanol-choline oxidoreductase N-terminal" evidence="10">
    <location>
        <begin position="274"/>
        <end position="288"/>
    </location>
</feature>
<dbReference type="AlphaFoldDB" id="A0A9W4I0E5"/>
<proteinExistence type="inferred from homology"/>
<dbReference type="Pfam" id="PF00732">
    <property type="entry name" value="GMC_oxred_N"/>
    <property type="match status" value="1"/>
</dbReference>
<feature type="binding site" evidence="7">
    <location>
        <position position="238"/>
    </location>
    <ligand>
        <name>FAD</name>
        <dbReference type="ChEBI" id="CHEBI:57692"/>
    </ligand>
</feature>
<evidence type="ECO:0000256" key="3">
    <source>
        <dbReference type="ARBA" id="ARBA00010790"/>
    </source>
</evidence>
<dbReference type="SUPFAM" id="SSF51905">
    <property type="entry name" value="FAD/NAD(P)-binding domain"/>
    <property type="match status" value="1"/>
</dbReference>
<organism evidence="11 12">
    <name type="scientific">Penicillium salamii</name>
    <dbReference type="NCBI Taxonomy" id="1612424"/>
    <lineage>
        <taxon>Eukaryota</taxon>
        <taxon>Fungi</taxon>
        <taxon>Dikarya</taxon>
        <taxon>Ascomycota</taxon>
        <taxon>Pezizomycotina</taxon>
        <taxon>Eurotiomycetes</taxon>
        <taxon>Eurotiomycetidae</taxon>
        <taxon>Eurotiales</taxon>
        <taxon>Aspergillaceae</taxon>
        <taxon>Penicillium</taxon>
    </lineage>
</organism>
<comment type="similarity">
    <text evidence="3 8">Belongs to the GMC oxidoreductase family.</text>
</comment>
<protein>
    <recommendedName>
        <fullName evidence="9 10">Glucose-methanol-choline oxidoreductase N-terminal domain-containing protein</fullName>
    </recommendedName>
</protein>
<dbReference type="InterPro" id="IPR012132">
    <property type="entry name" value="GMC_OxRdtase"/>
</dbReference>
<evidence type="ECO:0000313" key="12">
    <source>
        <dbReference type="Proteomes" id="UP001152592"/>
    </source>
</evidence>
<evidence type="ECO:0000256" key="4">
    <source>
        <dbReference type="ARBA" id="ARBA00022490"/>
    </source>
</evidence>
<dbReference type="PIRSF" id="PIRSF000137">
    <property type="entry name" value="Alcohol_oxidase"/>
    <property type="match status" value="1"/>
</dbReference>
<evidence type="ECO:0000256" key="2">
    <source>
        <dbReference type="ARBA" id="ARBA00004496"/>
    </source>
</evidence>
<sequence length="566" mass="61023">MSSNTNSTYTYIIAGGGLAGCTLASLLSSKDPDSKILVIEAGTNVATHPLTSSPLACFGAHNSPLDWAYTTIPQAHLNNRECYNAAARALGGGSAINYGTWTRGDAADYDRWAEVVQDEEWSYEGFLPYFRQTEKWLGKSVPGQGIQEESHAEHGLSGVIHNVTVSGSSEERKYPLREPLRKAWEGIGVKSIPDMNAGSPLGLGELVENWRGGKRQIASEVFGIMDRSNVTILTERMVHKVLVEEEEGKKVAKGVQLVGGEIFRAENEVIVAAGTYRTPQLLMLSGIGPHDELEKHGIETTVDSAEVGKNFHDHFAFVQWWRLKHPEKGLSIGTPLWTSPAYGLGLPADWISTTQAPRDDIIRALRQDGEPNAEDHPYLAPGAGHVETIVVYAPAGAAASRLDIPMDGTHIASAVLDIASTSRGRITLASADPATPPQIDPNYYATEFDRTVLRSGIRQVASLLLETQEGQEIVQSEAPHPGFEALGAQATDEEIDAQVRAGGNTFYHPAGSAAMGKVVDTQLRVKGMEGLRVVDASVLPHPITAHYQAVVYAIAHKAADLISNSF</sequence>
<dbReference type="PROSITE" id="PS00623">
    <property type="entry name" value="GMC_OXRED_1"/>
    <property type="match status" value="1"/>
</dbReference>
<dbReference type="SUPFAM" id="SSF54373">
    <property type="entry name" value="FAD-linked reductases, C-terminal domain"/>
    <property type="match status" value="1"/>
</dbReference>
<dbReference type="PANTHER" id="PTHR11552">
    <property type="entry name" value="GLUCOSE-METHANOL-CHOLINE GMC OXIDOREDUCTASE"/>
    <property type="match status" value="1"/>
</dbReference>
<dbReference type="GO" id="GO:0016614">
    <property type="term" value="F:oxidoreductase activity, acting on CH-OH group of donors"/>
    <property type="evidence" value="ECO:0007669"/>
    <property type="project" value="InterPro"/>
</dbReference>
<comment type="cofactor">
    <cofactor evidence="7">
        <name>FAD</name>
        <dbReference type="ChEBI" id="CHEBI:57692"/>
    </cofactor>
</comment>
<dbReference type="InterPro" id="IPR007867">
    <property type="entry name" value="GMC_OxRtase_C"/>
</dbReference>
<evidence type="ECO:0000256" key="7">
    <source>
        <dbReference type="PIRSR" id="PIRSR000137-2"/>
    </source>
</evidence>
<dbReference type="PANTHER" id="PTHR11552:SF123">
    <property type="entry name" value="GMC OXIDOREDUCTASE (AFU_ORTHOLOGUE AFUA_2G01770)-RELATED"/>
    <property type="match status" value="1"/>
</dbReference>
<comment type="subcellular location">
    <subcellularLocation>
        <location evidence="2">Cytoplasm</location>
    </subcellularLocation>
    <subcellularLocation>
        <location evidence="1">Secreted</location>
        <location evidence="1">Cell wall</location>
    </subcellularLocation>
</comment>
<evidence type="ECO:0000256" key="1">
    <source>
        <dbReference type="ARBA" id="ARBA00004191"/>
    </source>
</evidence>
<evidence type="ECO:0000256" key="6">
    <source>
        <dbReference type="PIRSR" id="PIRSR000137-1"/>
    </source>
</evidence>
<accession>A0A9W4I0E5</accession>
<dbReference type="OrthoDB" id="10248475at2759"/>
<feature type="domain" description="Glucose-methanol-choline oxidoreductase N-terminal" evidence="9">
    <location>
        <begin position="87"/>
        <end position="110"/>
    </location>
</feature>
<keyword evidence="5" id="KW-0134">Cell wall</keyword>